<dbReference type="Gene3D" id="3.40.30.120">
    <property type="match status" value="1"/>
</dbReference>
<comment type="cofactor">
    <cofactor evidence="1">
        <name>FAD</name>
        <dbReference type="ChEBI" id="CHEBI:57692"/>
    </cofactor>
</comment>
<dbReference type="InterPro" id="IPR036188">
    <property type="entry name" value="FAD/NAD-bd_sf"/>
</dbReference>
<evidence type="ECO:0000313" key="6">
    <source>
        <dbReference type="EMBL" id="MFC5719057.1"/>
    </source>
</evidence>
<reference evidence="7" key="1">
    <citation type="journal article" date="2019" name="Int. J. Syst. Evol. Microbiol.">
        <title>The Global Catalogue of Microorganisms (GCM) 10K type strain sequencing project: providing services to taxonomists for standard genome sequencing and annotation.</title>
        <authorList>
            <consortium name="The Broad Institute Genomics Platform"/>
            <consortium name="The Broad Institute Genome Sequencing Center for Infectious Disease"/>
            <person name="Wu L."/>
            <person name="Ma J."/>
        </authorList>
    </citation>
    <scope>NUCLEOTIDE SEQUENCE [LARGE SCALE GENOMIC DNA]</scope>
    <source>
        <strain evidence="7">CGMCC 4.7304</strain>
    </source>
</reference>
<keyword evidence="7" id="KW-1185">Reference proteome</keyword>
<dbReference type="NCBIfam" id="NF004832">
    <property type="entry name" value="PRK06184.1"/>
    <property type="match status" value="1"/>
</dbReference>
<dbReference type="Pfam" id="PF01494">
    <property type="entry name" value="FAD_binding_3"/>
    <property type="match status" value="1"/>
</dbReference>
<evidence type="ECO:0000256" key="2">
    <source>
        <dbReference type="ARBA" id="ARBA00007801"/>
    </source>
</evidence>
<keyword evidence="3" id="KW-0285">Flavoprotein</keyword>
<sequence length="521" mass="56273">MNTDALTDTGTVPTTPGVPMDTDVLICGAGPTGLVLAADLARRGVPHRIVERDARGFPGSRGVAIQPRSQEVFDDLGAIEALRAAGGRCPPVQIWHGPQRVRERELVVRADPTPHVPYAEPLMVPQWRTVEVLYARLEELGGDVEFGKELTGLAQDADGVTATLRHADGTTETVRARYLVGADGGRGATRGLLGVPFRRGPVHERTALIADLVMEEGSDTELDREHWHMWPESEDGFLALRRLEHTELLQMIAGVAEGEDPDAADPEEITRILRRRTGLPGPRVREVRWSSLWRAKAAMAERFREGRVFLAGDAAHIHPPSGGQGLNTSVQDAYNLGWKLGAVLRHGAPDALLDTYDSERVRVAAGILDLAHRTAGSDLAQAADGLSKRGPDTLQLGIAYPDSPLTRERRAHVPEGALRAGDRAPDAPCTDRTGRTVRLFDAFRGPHFTLLALTGAPVEAPPQEWVRTYRIGGTDPDLLDTDGYAKAAYGSGLFLIRPDGHVGLATDDPADVPDYLRAVGG</sequence>
<dbReference type="GO" id="GO:0004497">
    <property type="term" value="F:monooxygenase activity"/>
    <property type="evidence" value="ECO:0007669"/>
    <property type="project" value="UniProtKB-KW"/>
</dbReference>
<dbReference type="PANTHER" id="PTHR43004:SF19">
    <property type="entry name" value="BINDING MONOOXYGENASE, PUTATIVE (JCVI)-RELATED"/>
    <property type="match status" value="1"/>
</dbReference>
<accession>A0ABW0YT96</accession>
<dbReference type="PRINTS" id="PR00420">
    <property type="entry name" value="RNGMNOXGNASE"/>
</dbReference>
<evidence type="ECO:0000256" key="4">
    <source>
        <dbReference type="ARBA" id="ARBA00022827"/>
    </source>
</evidence>
<comment type="similarity">
    <text evidence="2">Belongs to the PheA/TfdB FAD monooxygenase family.</text>
</comment>
<gene>
    <name evidence="6" type="ORF">ACFP1Z_02520</name>
</gene>
<organism evidence="6 7">
    <name type="scientific">Streptomyces gamaensis</name>
    <dbReference type="NCBI Taxonomy" id="1763542"/>
    <lineage>
        <taxon>Bacteria</taxon>
        <taxon>Bacillati</taxon>
        <taxon>Actinomycetota</taxon>
        <taxon>Actinomycetes</taxon>
        <taxon>Kitasatosporales</taxon>
        <taxon>Streptomycetaceae</taxon>
        <taxon>Streptomyces</taxon>
    </lineage>
</organism>
<evidence type="ECO:0000256" key="1">
    <source>
        <dbReference type="ARBA" id="ARBA00001974"/>
    </source>
</evidence>
<dbReference type="InterPro" id="IPR050641">
    <property type="entry name" value="RIFMO-like"/>
</dbReference>
<evidence type="ECO:0000259" key="5">
    <source>
        <dbReference type="Pfam" id="PF01494"/>
    </source>
</evidence>
<keyword evidence="6" id="KW-0503">Monooxygenase</keyword>
<proteinExistence type="inferred from homology"/>
<dbReference type="EMBL" id="JBHSPB010000001">
    <property type="protein sequence ID" value="MFC5719057.1"/>
    <property type="molecule type" value="Genomic_DNA"/>
</dbReference>
<dbReference type="SUPFAM" id="SSF51905">
    <property type="entry name" value="FAD/NAD(P)-binding domain"/>
    <property type="match status" value="1"/>
</dbReference>
<dbReference type="SUPFAM" id="SSF52833">
    <property type="entry name" value="Thioredoxin-like"/>
    <property type="match status" value="1"/>
</dbReference>
<dbReference type="Gene3D" id="3.50.50.60">
    <property type="entry name" value="FAD/NAD(P)-binding domain"/>
    <property type="match status" value="1"/>
</dbReference>
<keyword evidence="6" id="KW-0560">Oxidoreductase</keyword>
<dbReference type="RefSeq" id="WP_390314036.1">
    <property type="nucleotide sequence ID" value="NZ_JBHSPB010000001.1"/>
</dbReference>
<keyword evidence="4" id="KW-0274">FAD</keyword>
<evidence type="ECO:0000256" key="3">
    <source>
        <dbReference type="ARBA" id="ARBA00022630"/>
    </source>
</evidence>
<dbReference type="Gene3D" id="3.30.70.2450">
    <property type="match status" value="1"/>
</dbReference>
<dbReference type="InterPro" id="IPR002938">
    <property type="entry name" value="FAD-bd"/>
</dbReference>
<protein>
    <submittedName>
        <fullName evidence="6">FAD-dependent monooxygenase</fullName>
    </submittedName>
</protein>
<name>A0ABW0YT96_9ACTN</name>
<dbReference type="PANTHER" id="PTHR43004">
    <property type="entry name" value="TRK SYSTEM POTASSIUM UPTAKE PROTEIN"/>
    <property type="match status" value="1"/>
</dbReference>
<evidence type="ECO:0000313" key="7">
    <source>
        <dbReference type="Proteomes" id="UP001596083"/>
    </source>
</evidence>
<dbReference type="Pfam" id="PF21274">
    <property type="entry name" value="Rng_hyd_C"/>
    <property type="match status" value="1"/>
</dbReference>
<feature type="domain" description="FAD-binding" evidence="5">
    <location>
        <begin position="21"/>
        <end position="369"/>
    </location>
</feature>
<dbReference type="Proteomes" id="UP001596083">
    <property type="component" value="Unassembled WGS sequence"/>
</dbReference>
<dbReference type="InterPro" id="IPR036249">
    <property type="entry name" value="Thioredoxin-like_sf"/>
</dbReference>
<comment type="caution">
    <text evidence="6">The sequence shown here is derived from an EMBL/GenBank/DDBJ whole genome shotgun (WGS) entry which is preliminary data.</text>
</comment>